<evidence type="ECO:0000313" key="2">
    <source>
        <dbReference type="EMBL" id="GAG09299.1"/>
    </source>
</evidence>
<dbReference type="Gene3D" id="1.20.1600.10">
    <property type="entry name" value="Outer membrane efflux proteins (OEP)"/>
    <property type="match status" value="1"/>
</dbReference>
<dbReference type="AlphaFoldDB" id="X0UTW9"/>
<name>X0UTW9_9ZZZZ</name>
<dbReference type="InterPro" id="IPR010131">
    <property type="entry name" value="MdtP/NodT-like"/>
</dbReference>
<keyword evidence="1" id="KW-0175">Coiled coil</keyword>
<dbReference type="SUPFAM" id="SSF56954">
    <property type="entry name" value="Outer membrane efflux proteins (OEP)"/>
    <property type="match status" value="1"/>
</dbReference>
<proteinExistence type="predicted"/>
<dbReference type="EMBL" id="BARS01029852">
    <property type="protein sequence ID" value="GAG09299.1"/>
    <property type="molecule type" value="Genomic_DNA"/>
</dbReference>
<accession>X0UTW9</accession>
<dbReference type="PANTHER" id="PTHR30203:SF30">
    <property type="entry name" value="OUTER MEMBRANE PROTEIN-RELATED"/>
    <property type="match status" value="1"/>
</dbReference>
<evidence type="ECO:0008006" key="3">
    <source>
        <dbReference type="Google" id="ProtNLM"/>
    </source>
</evidence>
<dbReference type="GO" id="GO:0015562">
    <property type="term" value="F:efflux transmembrane transporter activity"/>
    <property type="evidence" value="ECO:0007669"/>
    <property type="project" value="InterPro"/>
</dbReference>
<gene>
    <name evidence="2" type="ORF">S01H1_46608</name>
</gene>
<sequence length="146" mass="16539">MTGSAWPGAWLPARRPRWLWGKYHRAIEAADADICVAQGDYHFVLLTLLGDVTAAYVELRTFQERIEVANRNVEVQQRTLRLVQERNRVGLTKPLDSAQAKSNLHSTKATIPALEINLQQAENRLCVLLGETCSHLRALPTRWGLR</sequence>
<organism evidence="2">
    <name type="scientific">marine sediment metagenome</name>
    <dbReference type="NCBI Taxonomy" id="412755"/>
    <lineage>
        <taxon>unclassified sequences</taxon>
        <taxon>metagenomes</taxon>
        <taxon>ecological metagenomes</taxon>
    </lineage>
</organism>
<reference evidence="2" key="1">
    <citation type="journal article" date="2014" name="Front. Microbiol.">
        <title>High frequency of phylogenetically diverse reductive dehalogenase-homologous genes in deep subseafloor sedimentary metagenomes.</title>
        <authorList>
            <person name="Kawai M."/>
            <person name="Futagami T."/>
            <person name="Toyoda A."/>
            <person name="Takaki Y."/>
            <person name="Nishi S."/>
            <person name="Hori S."/>
            <person name="Arai W."/>
            <person name="Tsubouchi T."/>
            <person name="Morono Y."/>
            <person name="Uchiyama I."/>
            <person name="Ito T."/>
            <person name="Fujiyama A."/>
            <person name="Inagaki F."/>
            <person name="Takami H."/>
        </authorList>
    </citation>
    <scope>NUCLEOTIDE SEQUENCE</scope>
    <source>
        <strain evidence="2">Expedition CK06-06</strain>
    </source>
</reference>
<dbReference type="PANTHER" id="PTHR30203">
    <property type="entry name" value="OUTER MEMBRANE CATION EFFLUX PROTEIN"/>
    <property type="match status" value="1"/>
</dbReference>
<dbReference type="InterPro" id="IPR003423">
    <property type="entry name" value="OMP_efflux"/>
</dbReference>
<dbReference type="Pfam" id="PF02321">
    <property type="entry name" value="OEP"/>
    <property type="match status" value="1"/>
</dbReference>
<feature type="coiled-coil region" evidence="1">
    <location>
        <begin position="59"/>
        <end position="124"/>
    </location>
</feature>
<protein>
    <recommendedName>
        <fullName evidence="3">Outer membrane efflux protein</fullName>
    </recommendedName>
</protein>
<comment type="caution">
    <text evidence="2">The sequence shown here is derived from an EMBL/GenBank/DDBJ whole genome shotgun (WGS) entry which is preliminary data.</text>
</comment>
<evidence type="ECO:0000256" key="1">
    <source>
        <dbReference type="SAM" id="Coils"/>
    </source>
</evidence>